<evidence type="ECO:0000313" key="7">
    <source>
        <dbReference type="EMBL" id="MFC0410077.1"/>
    </source>
</evidence>
<dbReference type="PROSITE" id="PS50931">
    <property type="entry name" value="HTH_LYSR"/>
    <property type="match status" value="1"/>
</dbReference>
<organism evidence="7 8">
    <name type="scientific">Roseomonas elaeocarpi</name>
    <dbReference type="NCBI Taxonomy" id="907779"/>
    <lineage>
        <taxon>Bacteria</taxon>
        <taxon>Pseudomonadati</taxon>
        <taxon>Pseudomonadota</taxon>
        <taxon>Alphaproteobacteria</taxon>
        <taxon>Acetobacterales</taxon>
        <taxon>Roseomonadaceae</taxon>
        <taxon>Roseomonas</taxon>
    </lineage>
</organism>
<dbReference type="SUPFAM" id="SSF53850">
    <property type="entry name" value="Periplasmic binding protein-like II"/>
    <property type="match status" value="1"/>
</dbReference>
<keyword evidence="3" id="KW-0238">DNA-binding</keyword>
<dbReference type="Gene3D" id="3.40.190.10">
    <property type="entry name" value="Periplasmic binding protein-like II"/>
    <property type="match status" value="2"/>
</dbReference>
<dbReference type="Pfam" id="PF03466">
    <property type="entry name" value="LysR_substrate"/>
    <property type="match status" value="1"/>
</dbReference>
<dbReference type="EMBL" id="JBHLUN010000013">
    <property type="protein sequence ID" value="MFC0410077.1"/>
    <property type="molecule type" value="Genomic_DNA"/>
</dbReference>
<dbReference type="InterPro" id="IPR005119">
    <property type="entry name" value="LysR_subst-bd"/>
</dbReference>
<dbReference type="PANTHER" id="PTHR30537:SF70">
    <property type="entry name" value="HTH-TYPE TRANSCRIPTIONAL ACTIVATOR AMPR"/>
    <property type="match status" value="1"/>
</dbReference>
<dbReference type="InterPro" id="IPR036388">
    <property type="entry name" value="WH-like_DNA-bd_sf"/>
</dbReference>
<keyword evidence="8" id="KW-1185">Reference proteome</keyword>
<dbReference type="InterPro" id="IPR058163">
    <property type="entry name" value="LysR-type_TF_proteobact-type"/>
</dbReference>
<evidence type="ECO:0000256" key="1">
    <source>
        <dbReference type="ARBA" id="ARBA00009437"/>
    </source>
</evidence>
<dbReference type="InterPro" id="IPR000847">
    <property type="entry name" value="LysR_HTH_N"/>
</dbReference>
<dbReference type="SUPFAM" id="SSF46785">
    <property type="entry name" value="Winged helix' DNA-binding domain"/>
    <property type="match status" value="1"/>
</dbReference>
<evidence type="ECO:0000256" key="4">
    <source>
        <dbReference type="ARBA" id="ARBA00023159"/>
    </source>
</evidence>
<accession>A0ABV6JWK1</accession>
<keyword evidence="2" id="KW-0805">Transcription regulation</keyword>
<name>A0ABV6JWK1_9PROT</name>
<reference evidence="7 8" key="1">
    <citation type="submission" date="2024-09" db="EMBL/GenBank/DDBJ databases">
        <authorList>
            <person name="Sun Q."/>
            <person name="Mori K."/>
        </authorList>
    </citation>
    <scope>NUCLEOTIDE SEQUENCE [LARGE SCALE GENOMIC DNA]</scope>
    <source>
        <strain evidence="7 8">TBRC 5777</strain>
    </source>
</reference>
<comment type="similarity">
    <text evidence="1">Belongs to the LysR transcriptional regulatory family.</text>
</comment>
<evidence type="ECO:0000256" key="3">
    <source>
        <dbReference type="ARBA" id="ARBA00023125"/>
    </source>
</evidence>
<sequence>MLPSNLPLNALRAFEAAARNLSFVRAADELCVTPAAISHQVKKLEAILRVPLFRRLPRGLALTDEAQALVPVLAESFERIGRTLERFRDGRVREVLTLGVVGTFAIGWLLPRLSGFTAAHPFVDLRILTNNNRVDLAGEGLDGAIRFGDGAWHGTEALPLFEAPLTPLCAPAVAERLLAPTPGGLGREVLLRSYRADEWTRWFAAAGAACPPLRGPVFDSSLALAEAAAQGHGVALLPARLFRHAAWETRLQQPFATEVSTGRYWLTRLHSRPLSEAMRVFRDWILDCCAADGDAVAAASP</sequence>
<dbReference type="Gene3D" id="1.10.10.10">
    <property type="entry name" value="Winged helix-like DNA-binding domain superfamily/Winged helix DNA-binding domain"/>
    <property type="match status" value="1"/>
</dbReference>
<protein>
    <submittedName>
        <fullName evidence="7">LysR substrate-binding domain-containing protein</fullName>
    </submittedName>
</protein>
<dbReference type="PANTHER" id="PTHR30537">
    <property type="entry name" value="HTH-TYPE TRANSCRIPTIONAL REGULATOR"/>
    <property type="match status" value="1"/>
</dbReference>
<keyword evidence="4" id="KW-0010">Activator</keyword>
<gene>
    <name evidence="7" type="ORF">ACFFGY_17630</name>
</gene>
<dbReference type="Proteomes" id="UP001589865">
    <property type="component" value="Unassembled WGS sequence"/>
</dbReference>
<dbReference type="Pfam" id="PF00126">
    <property type="entry name" value="HTH_1"/>
    <property type="match status" value="1"/>
</dbReference>
<dbReference type="InterPro" id="IPR036390">
    <property type="entry name" value="WH_DNA-bd_sf"/>
</dbReference>
<evidence type="ECO:0000259" key="6">
    <source>
        <dbReference type="PROSITE" id="PS50931"/>
    </source>
</evidence>
<feature type="domain" description="HTH lysR-type" evidence="6">
    <location>
        <begin position="6"/>
        <end position="63"/>
    </location>
</feature>
<evidence type="ECO:0000256" key="5">
    <source>
        <dbReference type="ARBA" id="ARBA00023163"/>
    </source>
</evidence>
<proteinExistence type="inferred from homology"/>
<evidence type="ECO:0000313" key="8">
    <source>
        <dbReference type="Proteomes" id="UP001589865"/>
    </source>
</evidence>
<keyword evidence="5" id="KW-0804">Transcription</keyword>
<evidence type="ECO:0000256" key="2">
    <source>
        <dbReference type="ARBA" id="ARBA00023015"/>
    </source>
</evidence>
<comment type="caution">
    <text evidence="7">The sequence shown here is derived from an EMBL/GenBank/DDBJ whole genome shotgun (WGS) entry which is preliminary data.</text>
</comment>
<dbReference type="RefSeq" id="WP_377045829.1">
    <property type="nucleotide sequence ID" value="NZ_JBHLUN010000013.1"/>
</dbReference>